<evidence type="ECO:0000313" key="2">
    <source>
        <dbReference type="EMBL" id="ASI14116.1"/>
    </source>
</evidence>
<accession>A0A218NNV1</accession>
<feature type="region of interest" description="Disordered" evidence="1">
    <location>
        <begin position="275"/>
        <end position="303"/>
    </location>
</feature>
<dbReference type="InterPro" id="IPR029052">
    <property type="entry name" value="Metallo-depent_PP-like"/>
</dbReference>
<dbReference type="Gene3D" id="3.60.21.10">
    <property type="match status" value="1"/>
</dbReference>
<proteinExistence type="predicted"/>
<organism evidence="2 3">
    <name type="scientific">Candidatus Mancarchaeum acidiphilum</name>
    <dbReference type="NCBI Taxonomy" id="1920749"/>
    <lineage>
        <taxon>Archaea</taxon>
        <taxon>Candidatus Micrarchaeota</taxon>
        <taxon>Candidatus Mancarchaeum</taxon>
    </lineage>
</organism>
<gene>
    <name evidence="2" type="ORF">Mia14_0827</name>
</gene>
<dbReference type="KEGG" id="marh:Mia14_0827"/>
<protein>
    <submittedName>
        <fullName evidence="2">Metallophosphatase</fullName>
    </submittedName>
</protein>
<dbReference type="Proteomes" id="UP000197679">
    <property type="component" value="Chromosome"/>
</dbReference>
<sequence>MGGKRSVPKGTYNIFSLGDMGGAQAYMSERNLIGMSRYLRGLDNSNLPNVLILGGGVMPYFPTKGSTANNNYLDTIVPKLNSILDSAIYMKPHLNRMLSLLPKETKIIYTLGDEDRKNILEIQRSLGLAYKNDMEYLEKLISDENLTVNSRVEILKGIDTSKAKFREMLAKDKNEQSKYDRDMKELQNIKVKEGINREEKKEAEERRDLLKALYTLKVQESDPSDGKFDKYLSQKKEEMSKILEEMKNVTDSDKLAELSAKSKAISNSIRVMGNKMKEKSSTNEQYKSDMRNKSVDNYTGNSLTDHRSHEIINKLSESYYLSYLKDAFGRKRKLTLQNEKVDGMIIDAGRGKFNLITAYSLNVILGARSIGSNNKIVGKLDILANNGLNAEKINPKLDNILVTSKNNNSSFTIEPYRDRSDLLTFALAQGPFTDPGKVTSKWNEWVNTKYTQSVQKGIVSNGFTILRVSDPGLPVKYETKTSDMLFELYVDEMKEQYKVLNKRWSIVKDQDIQFPLNGVSNADLEYYVAMNKLPSELKDWELKKYYPLIKAKIEDDLKASMNAERNPEARRELEMLFSQSSADVKSNNENNKLVIALINDIHISNNLLYELLEKSIEDLIKKEPDILVLGGDILDGFYKNHGAEPHINNSSYHVEKVKDILRKDSADTLNEFYKMKSEQLYFNIDEQVIFLLDKLEDLVYKIAEKGGTVITISGNHYNKTEGQGHRDESTVIANSLRQRLQGYLDGIRKAGGNAELEKNLEKAIYGITAIVGGEFGAGEKNINGLKVYLSHEMGTSSESSLVKYIMDKRPDRPGAFISGHDHIAEAGFVGPNLFVKGPSMQESDSSFMNFLPIPVGDYPKGAINGYTLIELDLDRDSRILDSSIEYVLARNLIRSDSPSAIISKANKKADNISVNYHNQGDKEKSKSRT</sequence>
<dbReference type="EMBL" id="CP019964">
    <property type="protein sequence ID" value="ASI14116.1"/>
    <property type="molecule type" value="Genomic_DNA"/>
</dbReference>
<feature type="compositionally biased region" description="Basic and acidic residues" evidence="1">
    <location>
        <begin position="275"/>
        <end position="294"/>
    </location>
</feature>
<name>A0A218NNV1_9ARCH</name>
<dbReference type="AlphaFoldDB" id="A0A218NNV1"/>
<dbReference type="GeneID" id="33314376"/>
<dbReference type="RefSeq" id="WP_124216907.1">
    <property type="nucleotide sequence ID" value="NZ_CP019964.1"/>
</dbReference>
<reference evidence="2 3" key="1">
    <citation type="journal article" date="2017" name="Nat. Commun.">
        <title>'ARMAN' archaea depend on association with euryarchaeal host in culture and in situ.</title>
        <authorList>
            <person name="Golyshina O."/>
            <person name="Toshchakov S."/>
            <person name="Makarova K."/>
            <person name="Gavrilov S."/>
            <person name="Korzhenkov A."/>
            <person name="La Cono V."/>
            <person name="Arcadi E."/>
            <person name="Nechitaylo T."/>
            <person name="Ferrer M."/>
            <person name="Kublanov I."/>
            <person name="Wolf Y."/>
            <person name="Yakimov M."/>
            <person name="Golyshin P."/>
            <person name="Slesarev A."/>
            <person name="Kozyavkin S."/>
        </authorList>
    </citation>
    <scope>NUCLEOTIDE SEQUENCE [LARGE SCALE GENOMIC DNA]</scope>
    <source>
        <strain evidence="2 3">Mia14</strain>
    </source>
</reference>
<evidence type="ECO:0000256" key="1">
    <source>
        <dbReference type="SAM" id="MobiDB-lite"/>
    </source>
</evidence>
<evidence type="ECO:0000313" key="3">
    <source>
        <dbReference type="Proteomes" id="UP000197679"/>
    </source>
</evidence>
<keyword evidence="3" id="KW-1185">Reference proteome</keyword>
<dbReference type="SUPFAM" id="SSF56300">
    <property type="entry name" value="Metallo-dependent phosphatases"/>
    <property type="match status" value="1"/>
</dbReference>